<reference evidence="1 2" key="1">
    <citation type="submission" date="2024-11" db="EMBL/GenBank/DDBJ databases">
        <title>A near-complete genome assembly of Cinchona calisaya.</title>
        <authorList>
            <person name="Lian D.C."/>
            <person name="Zhao X.W."/>
            <person name="Wei L."/>
        </authorList>
    </citation>
    <scope>NUCLEOTIDE SEQUENCE [LARGE SCALE GENOMIC DNA]</scope>
    <source>
        <tissue evidence="1">Nenye</tissue>
    </source>
</reference>
<organism evidence="1 2">
    <name type="scientific">Cinchona calisaya</name>
    <dbReference type="NCBI Taxonomy" id="153742"/>
    <lineage>
        <taxon>Eukaryota</taxon>
        <taxon>Viridiplantae</taxon>
        <taxon>Streptophyta</taxon>
        <taxon>Embryophyta</taxon>
        <taxon>Tracheophyta</taxon>
        <taxon>Spermatophyta</taxon>
        <taxon>Magnoliopsida</taxon>
        <taxon>eudicotyledons</taxon>
        <taxon>Gunneridae</taxon>
        <taxon>Pentapetalae</taxon>
        <taxon>asterids</taxon>
        <taxon>lamiids</taxon>
        <taxon>Gentianales</taxon>
        <taxon>Rubiaceae</taxon>
        <taxon>Cinchonoideae</taxon>
        <taxon>Cinchoneae</taxon>
        <taxon>Cinchona</taxon>
    </lineage>
</organism>
<keyword evidence="2" id="KW-1185">Reference proteome</keyword>
<sequence>MQGMSYPLGKGPLVFRENGAPFRKTVASPKATYAQTMAFYENEVPIQKVVYPPRGIATVLYKNGAPSQKMALYENKVPKQGNPLIHFGKNFSHQKKTSFLEKRRVLKMHEPSLRWNKMNQNGKKVVPRTNGKHENLETLNFSRKGEVICKQ</sequence>
<evidence type="ECO:0000313" key="1">
    <source>
        <dbReference type="EMBL" id="KAL3522812.1"/>
    </source>
</evidence>
<name>A0ABD2ZXB9_9GENT</name>
<protein>
    <submittedName>
        <fullName evidence="1">Uncharacterized protein</fullName>
    </submittedName>
</protein>
<gene>
    <name evidence="1" type="ORF">ACH5RR_015646</name>
</gene>
<evidence type="ECO:0000313" key="2">
    <source>
        <dbReference type="Proteomes" id="UP001630127"/>
    </source>
</evidence>
<comment type="caution">
    <text evidence="1">The sequence shown here is derived from an EMBL/GenBank/DDBJ whole genome shotgun (WGS) entry which is preliminary data.</text>
</comment>
<accession>A0ABD2ZXB9</accession>
<dbReference type="Proteomes" id="UP001630127">
    <property type="component" value="Unassembled WGS sequence"/>
</dbReference>
<proteinExistence type="predicted"/>
<dbReference type="EMBL" id="JBJUIK010000007">
    <property type="protein sequence ID" value="KAL3522812.1"/>
    <property type="molecule type" value="Genomic_DNA"/>
</dbReference>
<dbReference type="AlphaFoldDB" id="A0ABD2ZXB9"/>